<accession>A0A410H2G4</accession>
<dbReference type="Proteomes" id="UP000285478">
    <property type="component" value="Chromosome"/>
</dbReference>
<dbReference type="EMBL" id="CP035033">
    <property type="protein sequence ID" value="QAB15113.1"/>
    <property type="molecule type" value="Genomic_DNA"/>
</dbReference>
<name>A0A410H2G4_9GAMM</name>
<evidence type="ECO:0000313" key="2">
    <source>
        <dbReference type="Proteomes" id="UP000285478"/>
    </source>
</evidence>
<dbReference type="KEGG" id="htr:EPV75_05230"/>
<proteinExistence type="predicted"/>
<dbReference type="AlphaFoldDB" id="A0A410H2G4"/>
<dbReference type="RefSeq" id="WP_128384691.1">
    <property type="nucleotide sequence ID" value="NZ_CP035033.1"/>
</dbReference>
<protein>
    <submittedName>
        <fullName evidence="1">Uncharacterized protein</fullName>
    </submittedName>
</protein>
<sequence length="282" mass="32778">MKVGYEEKTYEIYFNNELDSRSSMYFPPGQVLEGLLGFDAAANSRNRNLWRIFGHPFWFWPHFSGVNLFDIAEELEVEIETFTNRIPQINANLLLQYKRPVFITTSSGGEWHHWNEPYYRYSIDKDQHDLLNKIEESFGNQALVLYASPAIRSLDELVSAKQNKEIIEKSNFQKPSGLGNHRKNTYTQAGMYSIACSEPEELKNFNLISELERLDGSHNFSNTQFVINTSQIIEEVMASSTSYKKLISEYAELKKFKLIYSFLIMKVFRETTGIQWSLSIKA</sequence>
<evidence type="ECO:0000313" key="1">
    <source>
        <dbReference type="EMBL" id="QAB15113.1"/>
    </source>
</evidence>
<gene>
    <name evidence="1" type="ORF">EPV75_05230</name>
</gene>
<reference evidence="1 2" key="1">
    <citation type="journal article" date="2018" name="Environ. Microbiol.">
        <title>Genomes of ubiquitous marine and hypersaline Hydrogenovibrio, Thiomicrorhabdus and Thiomicrospira spp. encode a diversity of mechanisms to sustain chemolithoautotrophy in heterogeneous environments.</title>
        <authorList>
            <person name="Scott K.M."/>
            <person name="Williams J."/>
            <person name="Porter C.M.B."/>
            <person name="Russel S."/>
            <person name="Harmer T.L."/>
            <person name="Paul J.H."/>
            <person name="Antonen K.M."/>
            <person name="Bridges M.K."/>
            <person name="Camper G.J."/>
            <person name="Campla C.K."/>
            <person name="Casella L.G."/>
            <person name="Chase E."/>
            <person name="Conrad J.W."/>
            <person name="Cruz M.C."/>
            <person name="Dunlap D.S."/>
            <person name="Duran L."/>
            <person name="Fahsbender E.M."/>
            <person name="Goldsmith D.B."/>
            <person name="Keeley R.F."/>
            <person name="Kondoff M.R."/>
            <person name="Kussy B.I."/>
            <person name="Lane M.K."/>
            <person name="Lawler S."/>
            <person name="Leigh B.A."/>
            <person name="Lewis C."/>
            <person name="Lostal L.M."/>
            <person name="Marking D."/>
            <person name="Mancera P.A."/>
            <person name="McClenthan E.C."/>
            <person name="McIntyre E.A."/>
            <person name="Mine J.A."/>
            <person name="Modi S."/>
            <person name="Moore B.D."/>
            <person name="Morgan W.A."/>
            <person name="Nelson K.M."/>
            <person name="Nguyen K.N."/>
            <person name="Ogburn N."/>
            <person name="Parrino D.G."/>
            <person name="Pedapudi A.D."/>
            <person name="Pelham R.P."/>
            <person name="Preece A.M."/>
            <person name="Rampersad E.A."/>
            <person name="Richardson J.C."/>
            <person name="Rodgers C.M."/>
            <person name="Schaffer B.L."/>
            <person name="Sheridan N.E."/>
            <person name="Solone M.R."/>
            <person name="Staley Z.R."/>
            <person name="Tabuchi M."/>
            <person name="Waide R.J."/>
            <person name="Wanjugi P.W."/>
            <person name="Young S."/>
            <person name="Clum A."/>
            <person name="Daum C."/>
            <person name="Huntemann M."/>
            <person name="Ivanova N."/>
            <person name="Kyrpides N."/>
            <person name="Mikhailova N."/>
            <person name="Palaniappan K."/>
            <person name="Pillay M."/>
            <person name="Reddy T.B.K."/>
            <person name="Shapiro N."/>
            <person name="Stamatis D."/>
            <person name="Varghese N."/>
            <person name="Woyke T."/>
            <person name="Boden R."/>
            <person name="Freyermuth S.K."/>
            <person name="Kerfeld C.A."/>
        </authorList>
    </citation>
    <scope>NUCLEOTIDE SEQUENCE [LARGE SCALE GENOMIC DNA]</scope>
    <source>
        <strain evidence="1 2">JR-2</strain>
    </source>
</reference>
<keyword evidence="2" id="KW-1185">Reference proteome</keyword>
<organism evidence="1 2">
    <name type="scientific">Hydrogenovibrio thermophilus</name>
    <dbReference type="NCBI Taxonomy" id="265883"/>
    <lineage>
        <taxon>Bacteria</taxon>
        <taxon>Pseudomonadati</taxon>
        <taxon>Pseudomonadota</taxon>
        <taxon>Gammaproteobacteria</taxon>
        <taxon>Thiotrichales</taxon>
        <taxon>Piscirickettsiaceae</taxon>
        <taxon>Hydrogenovibrio</taxon>
    </lineage>
</organism>